<dbReference type="InterPro" id="IPR032456">
    <property type="entry name" value="Peptidase_M48_N"/>
</dbReference>
<protein>
    <recommendedName>
        <fullName evidence="15">CAAX prenyl protease</fullName>
        <ecNumber evidence="15">3.4.24.84</ecNumber>
    </recommendedName>
</protein>
<keyword evidence="9 15" id="KW-0482">Metalloprotease</keyword>
<evidence type="ECO:0000256" key="7">
    <source>
        <dbReference type="ARBA" id="ARBA00022833"/>
    </source>
</evidence>
<feature type="binding site" evidence="14">
    <location>
        <position position="383"/>
    </location>
    <ligand>
        <name>Zn(2+)</name>
        <dbReference type="ChEBI" id="CHEBI:29105"/>
        <note>catalytic</note>
    </ligand>
</feature>
<keyword evidence="10 15" id="KW-0472">Membrane</keyword>
<keyword evidence="4 14" id="KW-0479">Metal-binding</keyword>
<proteinExistence type="inferred from homology"/>
<feature type="transmembrane region" description="Helical" evidence="15">
    <location>
        <begin position="316"/>
        <end position="335"/>
    </location>
</feature>
<evidence type="ECO:0000256" key="3">
    <source>
        <dbReference type="ARBA" id="ARBA00022692"/>
    </source>
</evidence>
<comment type="subcellular location">
    <subcellularLocation>
        <location evidence="1 15">Endoplasmic reticulum membrane</location>
        <topology evidence="1 15">Multi-pass membrane protein</topology>
    </subcellularLocation>
</comment>
<evidence type="ECO:0000256" key="4">
    <source>
        <dbReference type="ARBA" id="ARBA00022723"/>
    </source>
</evidence>
<keyword evidence="3 15" id="KW-0812">Transmembrane</keyword>
<feature type="domain" description="Peptidase M48" evidence="16">
    <location>
        <begin position="233"/>
        <end position="438"/>
    </location>
</feature>
<dbReference type="FunCoup" id="A0A1D2VRD6">
    <property type="interactions" value="867"/>
</dbReference>
<evidence type="ECO:0000256" key="10">
    <source>
        <dbReference type="ARBA" id="ARBA00023136"/>
    </source>
</evidence>
<evidence type="ECO:0000256" key="15">
    <source>
        <dbReference type="RuleBase" id="RU366005"/>
    </source>
</evidence>
<feature type="active site" description="Proton donor" evidence="13">
    <location>
        <position position="387"/>
    </location>
</feature>
<keyword evidence="6 15" id="KW-0256">Endoplasmic reticulum</keyword>
<dbReference type="GO" id="GO:0004222">
    <property type="term" value="F:metalloendopeptidase activity"/>
    <property type="evidence" value="ECO:0007669"/>
    <property type="project" value="UniProtKB-UniRule"/>
</dbReference>
<keyword evidence="7 14" id="KW-0862">Zinc</keyword>
<feature type="transmembrane region" description="Helical" evidence="15">
    <location>
        <begin position="129"/>
        <end position="148"/>
    </location>
</feature>
<keyword evidence="5 15" id="KW-0378">Hydrolase</keyword>
<dbReference type="InParanoid" id="A0A1D2VRD6"/>
<evidence type="ECO:0000313" key="18">
    <source>
        <dbReference type="EMBL" id="ODV64176.1"/>
    </source>
</evidence>
<evidence type="ECO:0000256" key="6">
    <source>
        <dbReference type="ARBA" id="ARBA00022824"/>
    </source>
</evidence>
<feature type="binding site" evidence="14">
    <location>
        <position position="307"/>
    </location>
    <ligand>
        <name>Zn(2+)</name>
        <dbReference type="ChEBI" id="CHEBI:29105"/>
        <note>catalytic</note>
    </ligand>
</feature>
<dbReference type="EC" id="3.4.24.84" evidence="15"/>
<dbReference type="RefSeq" id="XP_020050483.1">
    <property type="nucleotide sequence ID" value="XM_020192460.1"/>
</dbReference>
<reference evidence="19" key="1">
    <citation type="submission" date="2016-05" db="EMBL/GenBank/DDBJ databases">
        <title>Comparative genomics of biotechnologically important yeasts.</title>
        <authorList>
            <consortium name="DOE Joint Genome Institute"/>
            <person name="Riley R."/>
            <person name="Haridas S."/>
            <person name="Wolfe K.H."/>
            <person name="Lopes M.R."/>
            <person name="Hittinger C.T."/>
            <person name="Goker M."/>
            <person name="Salamov A."/>
            <person name="Wisecaver J."/>
            <person name="Long T.M."/>
            <person name="Aerts A.L."/>
            <person name="Barry K."/>
            <person name="Choi C."/>
            <person name="Clum A."/>
            <person name="Coughlan A.Y."/>
            <person name="Deshpande S."/>
            <person name="Douglass A.P."/>
            <person name="Hanson S.J."/>
            <person name="Klenk H.-P."/>
            <person name="Labutti K."/>
            <person name="Lapidus A."/>
            <person name="Lindquist E."/>
            <person name="Lipzen A."/>
            <person name="Meier-Kolthoff J.P."/>
            <person name="Ohm R.A."/>
            <person name="Otillar R.P."/>
            <person name="Pangilinan J."/>
            <person name="Peng Y."/>
            <person name="Rokas A."/>
            <person name="Rosa C.A."/>
            <person name="Scheuner C."/>
            <person name="Sibirny A.A."/>
            <person name="Slot J.C."/>
            <person name="Stielow J.B."/>
            <person name="Sun H."/>
            <person name="Kurtzman C.P."/>
            <person name="Blackwell M."/>
            <person name="Grigoriev I.V."/>
            <person name="Jeffries T.W."/>
        </authorList>
    </citation>
    <scope>NUCLEOTIDE SEQUENCE [LARGE SCALE GENOMIC DNA]</scope>
    <source>
        <strain evidence="19">DSM 1968</strain>
    </source>
</reference>
<evidence type="ECO:0000256" key="8">
    <source>
        <dbReference type="ARBA" id="ARBA00022989"/>
    </source>
</evidence>
<accession>A0A1D2VRD6</accession>
<evidence type="ECO:0000256" key="14">
    <source>
        <dbReference type="PIRSR" id="PIRSR627057-2"/>
    </source>
</evidence>
<feature type="active site" evidence="13">
    <location>
        <position position="304"/>
    </location>
</feature>
<organism evidence="18 19">
    <name type="scientific">Ascoidea rubescens DSM 1968</name>
    <dbReference type="NCBI Taxonomy" id="1344418"/>
    <lineage>
        <taxon>Eukaryota</taxon>
        <taxon>Fungi</taxon>
        <taxon>Dikarya</taxon>
        <taxon>Ascomycota</taxon>
        <taxon>Saccharomycotina</taxon>
        <taxon>Saccharomycetes</taxon>
        <taxon>Ascoideaceae</taxon>
        <taxon>Ascoidea</taxon>
    </lineage>
</organism>
<gene>
    <name evidence="18" type="ORF">ASCRUDRAFT_73857</name>
</gene>
<comment type="function">
    <text evidence="15">Proteolytically removes the C-terminal three residues of farnesylated proteins.</text>
</comment>
<keyword evidence="2 15" id="KW-0645">Protease</keyword>
<dbReference type="PANTHER" id="PTHR10120">
    <property type="entry name" value="CAAX PRENYL PROTEASE 1"/>
    <property type="match status" value="1"/>
</dbReference>
<sequence length="449" mass="52000">MFGFIKTLATTFDIPGFNWKGLILGFTTAQFIFENYLTYRQYKVLQKSEPPETLKLDIPKETFSKSQLYSRAKARFSIFSDSYSFLLNYTVIQFNVLPKLWGISAKLMNSDITKFILPKFMGGVITQSLFFLFSFQFISSLISIPISYYEHFVLEEKFGFNKQTKALFFTDIIKSLILGVIIGSPLIAGFLKIIDYFGDKFIFYIWSFLFVVQLAMQTLYPFIIQPFFNKLTPLEEGKLRTSIEELAKKQKFPLTKLYVIDGSKRSSHSNAYFMGLPWSKQIVLFDTLIESSSVEETTAVLGHEIGHWYLSHNNKMIGIAQLYSFFLFTLFQIFIHNNSLYNNFGFLNKPYPVIIGFLLFNDILKPLDCFLTFGMNLLSRKHEYQADAYAVKLGYSQQLSRALIKLQIENLSTMDADFLYSSYHYSHPILSERLKAIGYVADEKVKKTI</sequence>
<dbReference type="Gene3D" id="3.30.2010.10">
    <property type="entry name" value="Metalloproteases ('zincins'), catalytic domain"/>
    <property type="match status" value="1"/>
</dbReference>
<dbReference type="CDD" id="cd07343">
    <property type="entry name" value="M48A_Zmpste24p_like"/>
    <property type="match status" value="1"/>
</dbReference>
<dbReference type="Pfam" id="PF16491">
    <property type="entry name" value="Peptidase_M48_N"/>
    <property type="match status" value="1"/>
</dbReference>
<evidence type="ECO:0000256" key="13">
    <source>
        <dbReference type="PIRSR" id="PIRSR627057-1"/>
    </source>
</evidence>
<dbReference type="Proteomes" id="UP000095038">
    <property type="component" value="Unassembled WGS sequence"/>
</dbReference>
<evidence type="ECO:0000256" key="5">
    <source>
        <dbReference type="ARBA" id="ARBA00022801"/>
    </source>
</evidence>
<comment type="catalytic activity">
    <reaction evidence="11 15">
        <text>Hydrolyzes the peptide bond -P2-(S-farnesyl or geranylgeranyl)C-P1'-P2'-P3'-COOH where P1' and P2' are amino acids with aliphatic side chains and P3' is any C-terminal residue.</text>
        <dbReference type="EC" id="3.4.24.84"/>
    </reaction>
</comment>
<feature type="domain" description="CAAX prenyl protease 1 N-terminal" evidence="17">
    <location>
        <begin position="41"/>
        <end position="230"/>
    </location>
</feature>
<dbReference type="FunFam" id="3.30.2010.10:FF:000002">
    <property type="entry name" value="CAAX prenyl protease"/>
    <property type="match status" value="1"/>
</dbReference>
<evidence type="ECO:0000259" key="16">
    <source>
        <dbReference type="Pfam" id="PF01435"/>
    </source>
</evidence>
<dbReference type="GeneID" id="30966096"/>
<dbReference type="OrthoDB" id="360839at2759"/>
<keyword evidence="8 15" id="KW-1133">Transmembrane helix</keyword>
<feature type="transmembrane region" description="Helical" evidence="15">
    <location>
        <begin position="168"/>
        <end position="191"/>
    </location>
</feature>
<dbReference type="GO" id="GO:0046872">
    <property type="term" value="F:metal ion binding"/>
    <property type="evidence" value="ECO:0007669"/>
    <property type="project" value="UniProtKB-UniRule"/>
</dbReference>
<evidence type="ECO:0000256" key="9">
    <source>
        <dbReference type="ARBA" id="ARBA00023049"/>
    </source>
</evidence>
<dbReference type="InterPro" id="IPR027057">
    <property type="entry name" value="CAXX_Prtase_1"/>
</dbReference>
<evidence type="ECO:0000256" key="12">
    <source>
        <dbReference type="ARBA" id="ARBA00060927"/>
    </source>
</evidence>
<name>A0A1D2VRD6_9ASCO</name>
<dbReference type="EMBL" id="KV454475">
    <property type="protein sequence ID" value="ODV64176.1"/>
    <property type="molecule type" value="Genomic_DNA"/>
</dbReference>
<dbReference type="InterPro" id="IPR001915">
    <property type="entry name" value="Peptidase_M48"/>
</dbReference>
<dbReference type="Pfam" id="PF01435">
    <property type="entry name" value="Peptidase_M48"/>
    <property type="match status" value="1"/>
</dbReference>
<keyword evidence="19" id="KW-1185">Reference proteome</keyword>
<evidence type="ECO:0000313" key="19">
    <source>
        <dbReference type="Proteomes" id="UP000095038"/>
    </source>
</evidence>
<feature type="transmembrane region" description="Helical" evidence="15">
    <location>
        <begin position="203"/>
        <end position="224"/>
    </location>
</feature>
<evidence type="ECO:0000259" key="17">
    <source>
        <dbReference type="Pfam" id="PF16491"/>
    </source>
</evidence>
<dbReference type="GO" id="GO:0071586">
    <property type="term" value="P:CAAX-box protein processing"/>
    <property type="evidence" value="ECO:0007669"/>
    <property type="project" value="UniProtKB-UniRule"/>
</dbReference>
<comment type="caution">
    <text evidence="15">Lacks conserved residue(s) required for the propagation of feature annotation.</text>
</comment>
<comment type="similarity">
    <text evidence="12 15">Belongs to the peptidase M48A family.</text>
</comment>
<evidence type="ECO:0000256" key="11">
    <source>
        <dbReference type="ARBA" id="ARBA00044456"/>
    </source>
</evidence>
<evidence type="ECO:0000256" key="1">
    <source>
        <dbReference type="ARBA" id="ARBA00004477"/>
    </source>
</evidence>
<comment type="cofactor">
    <cofactor evidence="14 15">
        <name>Zn(2+)</name>
        <dbReference type="ChEBI" id="CHEBI:29105"/>
    </cofactor>
    <text evidence="14 15">Binds 1 zinc ion per subunit.</text>
</comment>
<evidence type="ECO:0000256" key="2">
    <source>
        <dbReference type="ARBA" id="ARBA00022670"/>
    </source>
</evidence>
<dbReference type="STRING" id="1344418.A0A1D2VRD6"/>
<feature type="binding site" evidence="14">
    <location>
        <position position="303"/>
    </location>
    <ligand>
        <name>Zn(2+)</name>
        <dbReference type="ChEBI" id="CHEBI:29105"/>
        <note>catalytic</note>
    </ligand>
</feature>
<dbReference type="AlphaFoldDB" id="A0A1D2VRD6"/>
<dbReference type="GO" id="GO:0005789">
    <property type="term" value="C:endoplasmic reticulum membrane"/>
    <property type="evidence" value="ECO:0007669"/>
    <property type="project" value="UniProtKB-SubCell"/>
</dbReference>